<protein>
    <recommendedName>
        <fullName evidence="5">Tyrosine-protein phosphatase</fullName>
        <ecNumber evidence="5">3.1.3.48</ecNumber>
    </recommendedName>
</protein>
<dbReference type="SUPFAM" id="SSF89550">
    <property type="entry name" value="PHP domain-like"/>
    <property type="match status" value="1"/>
</dbReference>
<evidence type="ECO:0000256" key="5">
    <source>
        <dbReference type="PIRNR" id="PIRNR016557"/>
    </source>
</evidence>
<gene>
    <name evidence="6" type="ORF">SAMN05216238_10539</name>
</gene>
<name>A0A1I1VVE5_9BACI</name>
<dbReference type="STRING" id="640948.SAMN05216238_10539"/>
<evidence type="ECO:0000313" key="7">
    <source>
        <dbReference type="Proteomes" id="UP000199474"/>
    </source>
</evidence>
<dbReference type="AlphaFoldDB" id="A0A1I1VVE5"/>
<comment type="similarity">
    <text evidence="1 5">Belongs to the metallo-dependent hydrolases superfamily. CpsB/CapC family.</text>
</comment>
<keyword evidence="2 5" id="KW-0378">Hydrolase</keyword>
<evidence type="ECO:0000256" key="2">
    <source>
        <dbReference type="ARBA" id="ARBA00022801"/>
    </source>
</evidence>
<dbReference type="RefSeq" id="WP_090084093.1">
    <property type="nucleotide sequence ID" value="NZ_FOMR01000005.1"/>
</dbReference>
<dbReference type="GO" id="GO:0030145">
    <property type="term" value="F:manganese ion binding"/>
    <property type="evidence" value="ECO:0007669"/>
    <property type="project" value="UniProtKB-UniRule"/>
</dbReference>
<dbReference type="InterPro" id="IPR016667">
    <property type="entry name" value="Caps_polysacc_synth_CpsB/CapC"/>
</dbReference>
<keyword evidence="3 5" id="KW-0904">Protein phosphatase</keyword>
<dbReference type="Proteomes" id="UP000199474">
    <property type="component" value="Unassembled WGS sequence"/>
</dbReference>
<evidence type="ECO:0000256" key="3">
    <source>
        <dbReference type="ARBA" id="ARBA00022912"/>
    </source>
</evidence>
<dbReference type="Gene3D" id="3.20.20.140">
    <property type="entry name" value="Metal-dependent hydrolases"/>
    <property type="match status" value="1"/>
</dbReference>
<dbReference type="PANTHER" id="PTHR39181">
    <property type="entry name" value="TYROSINE-PROTEIN PHOSPHATASE YWQE"/>
    <property type="match status" value="1"/>
</dbReference>
<keyword evidence="7" id="KW-1185">Reference proteome</keyword>
<proteinExistence type="inferred from homology"/>
<evidence type="ECO:0000256" key="1">
    <source>
        <dbReference type="ARBA" id="ARBA00005750"/>
    </source>
</evidence>
<accession>A0A1I1VVE5</accession>
<comment type="catalytic activity">
    <reaction evidence="4 5">
        <text>O-phospho-L-tyrosyl-[protein] + H2O = L-tyrosyl-[protein] + phosphate</text>
        <dbReference type="Rhea" id="RHEA:10684"/>
        <dbReference type="Rhea" id="RHEA-COMP:10136"/>
        <dbReference type="Rhea" id="RHEA-COMP:20101"/>
        <dbReference type="ChEBI" id="CHEBI:15377"/>
        <dbReference type="ChEBI" id="CHEBI:43474"/>
        <dbReference type="ChEBI" id="CHEBI:46858"/>
        <dbReference type="ChEBI" id="CHEBI:61978"/>
        <dbReference type="EC" id="3.1.3.48"/>
    </reaction>
</comment>
<sequence>MIDIHCHILPGLDNGPKLLKETVKMVETAANQGVDTIIATPSHNNGTYINERMDVVGATDFVNAQLQQYGIPVNIVPGQQIYLYEDIVSDLKNDRLLPLNQSTKYVLVELPQTHVPPYTSRIIYDLQMSGYIPVIAHPERNAAIIEKPPILYDLVKNGAAVQADADSITGKNRKKVRKLTTQLIDANKVHFIASNAHHSKQYNLAEAYNTLDPDTAAMLKQNSEHLLADESIVKEEPERITKKGIRKFFS</sequence>
<dbReference type="PANTHER" id="PTHR39181:SF1">
    <property type="entry name" value="TYROSINE-PROTEIN PHOSPHATASE YWQE"/>
    <property type="match status" value="1"/>
</dbReference>
<dbReference type="EMBL" id="FOMR01000005">
    <property type="protein sequence ID" value="SFD86854.1"/>
    <property type="molecule type" value="Genomic_DNA"/>
</dbReference>
<dbReference type="EC" id="3.1.3.48" evidence="5"/>
<dbReference type="InterPro" id="IPR016195">
    <property type="entry name" value="Pol/histidinol_Pase-like"/>
</dbReference>
<dbReference type="OrthoDB" id="9788539at2"/>
<dbReference type="GO" id="GO:0004725">
    <property type="term" value="F:protein tyrosine phosphatase activity"/>
    <property type="evidence" value="ECO:0007669"/>
    <property type="project" value="UniProtKB-UniRule"/>
</dbReference>
<dbReference type="Pfam" id="PF19567">
    <property type="entry name" value="CpsB_CapC"/>
    <property type="match status" value="1"/>
</dbReference>
<evidence type="ECO:0000313" key="6">
    <source>
        <dbReference type="EMBL" id="SFD86854.1"/>
    </source>
</evidence>
<organism evidence="6 7">
    <name type="scientific">Lentibacillus persicus</name>
    <dbReference type="NCBI Taxonomy" id="640948"/>
    <lineage>
        <taxon>Bacteria</taxon>
        <taxon>Bacillati</taxon>
        <taxon>Bacillota</taxon>
        <taxon>Bacilli</taxon>
        <taxon>Bacillales</taxon>
        <taxon>Bacillaceae</taxon>
        <taxon>Lentibacillus</taxon>
    </lineage>
</organism>
<dbReference type="PIRSF" id="PIRSF016557">
    <property type="entry name" value="Caps_synth_CpsB"/>
    <property type="match status" value="1"/>
</dbReference>
<evidence type="ECO:0000256" key="4">
    <source>
        <dbReference type="ARBA" id="ARBA00051722"/>
    </source>
</evidence>
<reference evidence="7" key="1">
    <citation type="submission" date="2016-10" db="EMBL/GenBank/DDBJ databases">
        <authorList>
            <person name="Varghese N."/>
            <person name="Submissions S."/>
        </authorList>
    </citation>
    <scope>NUCLEOTIDE SEQUENCE [LARGE SCALE GENOMIC DNA]</scope>
    <source>
        <strain evidence="7">DSM 22530</strain>
    </source>
</reference>